<reference evidence="1 2" key="1">
    <citation type="submission" date="2014-11" db="EMBL/GenBank/DDBJ databases">
        <authorList>
            <person name="Zhu J."/>
            <person name="Qi W."/>
            <person name="Song R."/>
        </authorList>
    </citation>
    <scope>NUCLEOTIDE SEQUENCE [LARGE SCALE GENOMIC DNA]</scope>
</reference>
<dbReference type="AlphaFoldDB" id="A0A0G4EIS3"/>
<proteinExistence type="predicted"/>
<keyword evidence="2" id="KW-1185">Reference proteome</keyword>
<dbReference type="VEuPathDB" id="CryptoDB:Vbra_3807"/>
<sequence length="166" mass="19238">MPKKMIHMTITITKCDIIRLRRHHRWTTGHSPYVTVAIRSNNDMKFLLLTADRVYALVHYLTNYSSKMDIKLHDLVSIVAVGCKKYLERYANTEEAIKQHRLFITGITNSFNARVQMSACQVMWHLLGYGDDGDYYMSHLTYPLPSLPFLKLLAAEERQGGSQRTM</sequence>
<dbReference type="PhylomeDB" id="A0A0G4EIS3"/>
<organism evidence="1 2">
    <name type="scientific">Vitrella brassicaformis (strain CCMP3155)</name>
    <dbReference type="NCBI Taxonomy" id="1169540"/>
    <lineage>
        <taxon>Eukaryota</taxon>
        <taxon>Sar</taxon>
        <taxon>Alveolata</taxon>
        <taxon>Colpodellida</taxon>
        <taxon>Vitrellaceae</taxon>
        <taxon>Vitrella</taxon>
    </lineage>
</organism>
<accession>A0A0G4EIS3</accession>
<dbReference type="Proteomes" id="UP000041254">
    <property type="component" value="Unassembled WGS sequence"/>
</dbReference>
<gene>
    <name evidence="1" type="ORF">Vbra_3807</name>
</gene>
<dbReference type="InParanoid" id="A0A0G4EIS3"/>
<dbReference type="OrthoDB" id="3267861at2759"/>
<evidence type="ECO:0000313" key="2">
    <source>
        <dbReference type="Proteomes" id="UP000041254"/>
    </source>
</evidence>
<dbReference type="EMBL" id="CDMY01000239">
    <property type="protein sequence ID" value="CEL95802.1"/>
    <property type="molecule type" value="Genomic_DNA"/>
</dbReference>
<name>A0A0G4EIS3_VITBC</name>
<protein>
    <submittedName>
        <fullName evidence="1">Uncharacterized protein</fullName>
    </submittedName>
</protein>
<evidence type="ECO:0000313" key="1">
    <source>
        <dbReference type="EMBL" id="CEL95802.1"/>
    </source>
</evidence>